<reference evidence="1" key="1">
    <citation type="submission" date="2023-09" db="UniProtKB">
        <authorList>
            <consortium name="Ensembl"/>
        </authorList>
    </citation>
    <scope>IDENTIFICATION</scope>
</reference>
<sequence length="81" mass="8917">MQSSSFPPSILTRWLAEFLLTELNVFIQGFSQYGPAYQTNQTLGGICGPKEHLCLGVSRDGEVSDSPCHLRTCVPHPAFPH</sequence>
<name>A0A8C0D9D5_BALMU</name>
<dbReference type="OMA" id="ICGPKEH"/>
<accession>A0A8C0D9D5</accession>
<dbReference type="GeneTree" id="ENSGT00910000148290"/>
<dbReference type="AlphaFoldDB" id="A0A8C0D9D5"/>
<organism evidence="1">
    <name type="scientific">Balaenoptera musculus</name>
    <name type="common">Blue whale</name>
    <dbReference type="NCBI Taxonomy" id="9771"/>
    <lineage>
        <taxon>Eukaryota</taxon>
        <taxon>Metazoa</taxon>
        <taxon>Chordata</taxon>
        <taxon>Craniata</taxon>
        <taxon>Vertebrata</taxon>
        <taxon>Euteleostomi</taxon>
        <taxon>Mammalia</taxon>
        <taxon>Eutheria</taxon>
        <taxon>Laurasiatheria</taxon>
        <taxon>Artiodactyla</taxon>
        <taxon>Whippomorpha</taxon>
        <taxon>Cetacea</taxon>
        <taxon>Mysticeti</taxon>
        <taxon>Balaenopteridae</taxon>
        <taxon>Balaenoptera</taxon>
    </lineage>
</organism>
<dbReference type="Ensembl" id="ENSBMST00010018280.1">
    <property type="protein sequence ID" value="ENSBMSP00010016535.1"/>
    <property type="gene ID" value="ENSBMSG00010012013.1"/>
</dbReference>
<proteinExistence type="predicted"/>
<evidence type="ECO:0000313" key="1">
    <source>
        <dbReference type="Ensembl" id="ENSBMSP00010016535.1"/>
    </source>
</evidence>
<protein>
    <submittedName>
        <fullName evidence="1">Uncharacterized protein</fullName>
    </submittedName>
</protein>